<feature type="transmembrane region" description="Helical" evidence="2">
    <location>
        <begin position="186"/>
        <end position="210"/>
    </location>
</feature>
<proteinExistence type="predicted"/>
<evidence type="ECO:0000256" key="2">
    <source>
        <dbReference type="SAM" id="Phobius"/>
    </source>
</evidence>
<evidence type="ECO:0000313" key="3">
    <source>
        <dbReference type="EMBL" id="KAG1806305.1"/>
    </source>
</evidence>
<feature type="transmembrane region" description="Helical" evidence="2">
    <location>
        <begin position="160"/>
        <end position="180"/>
    </location>
</feature>
<organism evidence="3 4">
    <name type="scientific">Suillus plorans</name>
    <dbReference type="NCBI Taxonomy" id="116603"/>
    <lineage>
        <taxon>Eukaryota</taxon>
        <taxon>Fungi</taxon>
        <taxon>Dikarya</taxon>
        <taxon>Basidiomycota</taxon>
        <taxon>Agaricomycotina</taxon>
        <taxon>Agaricomycetes</taxon>
        <taxon>Agaricomycetidae</taxon>
        <taxon>Boletales</taxon>
        <taxon>Suillineae</taxon>
        <taxon>Suillaceae</taxon>
        <taxon>Suillus</taxon>
    </lineage>
</organism>
<dbReference type="OrthoDB" id="2366471at2759"/>
<sequence>MPPLIWPIADSNKFSLDASGVAGFFGGEEAITAMATVHLYRGRGWLGWYNSPGSYTIAKEFGRISKSRFWSGLFPGSNHDPAIAFKLDVKTGPKYVASRSGTVMQQTGHFAHLLTQGTDDVKPILLPATRTTTNSRISIVTVPEIAYDNLLVQTMSYHHAVFASFPILVSISSCIFSALYADWYSFAMILLGIISSGVTCFVIGSGVLGIETVKNPAKGSPPGDGILLMQNGVIILKGKEKDVNAITKGKFSLKLKGEPEYTAVGLCSLLLEVQFLLQLLLIPQGLLIGQIMFLISVVASWAYNSFLASLDNEKLQRKLFCDTIKLHETAIVGFKASTRTSMAAFTCFVLCENLPRPLKDIEPMKILLEFLPNETPVWQKWREQVVAQVEKEEDDTSIFQPGNVNLSGLNSDEQALLTTLLQDAKDAYEGSRSCILTVVVEVERSVDLFFKVQMDLQQELTFHTAVDPLTRPLCNWIYRLASPPEQEPREALKIAARASRKWEVVVFVGIRRIRRRQGRKDESREGEAATGRSVEPRERTPSASASKRRMRSTCRGQLVPASKHLSFNSNTEILQGGHTQGCIDCAWLASVSRAIS</sequence>
<evidence type="ECO:0000256" key="1">
    <source>
        <dbReference type="SAM" id="MobiDB-lite"/>
    </source>
</evidence>
<dbReference type="Proteomes" id="UP000719766">
    <property type="component" value="Unassembled WGS sequence"/>
</dbReference>
<reference evidence="3" key="1">
    <citation type="journal article" date="2020" name="New Phytol.">
        <title>Comparative genomics reveals dynamic genome evolution in host specialist ectomycorrhizal fungi.</title>
        <authorList>
            <person name="Lofgren L.A."/>
            <person name="Nguyen N.H."/>
            <person name="Vilgalys R."/>
            <person name="Ruytinx J."/>
            <person name="Liao H.L."/>
            <person name="Branco S."/>
            <person name="Kuo A."/>
            <person name="LaButti K."/>
            <person name="Lipzen A."/>
            <person name="Andreopoulos W."/>
            <person name="Pangilinan J."/>
            <person name="Riley R."/>
            <person name="Hundley H."/>
            <person name="Na H."/>
            <person name="Barry K."/>
            <person name="Grigoriev I.V."/>
            <person name="Stajich J.E."/>
            <person name="Kennedy P.G."/>
        </authorList>
    </citation>
    <scope>NUCLEOTIDE SEQUENCE</scope>
    <source>
        <strain evidence="3">S12</strain>
    </source>
</reference>
<dbReference type="RefSeq" id="XP_041166776.1">
    <property type="nucleotide sequence ID" value="XM_041299545.1"/>
</dbReference>
<dbReference type="EMBL" id="JABBWE010000002">
    <property type="protein sequence ID" value="KAG1806305.1"/>
    <property type="molecule type" value="Genomic_DNA"/>
</dbReference>
<dbReference type="AlphaFoldDB" id="A0A9P7DYI5"/>
<comment type="caution">
    <text evidence="3">The sequence shown here is derived from an EMBL/GenBank/DDBJ whole genome shotgun (WGS) entry which is preliminary data.</text>
</comment>
<name>A0A9P7DYI5_9AGAM</name>
<keyword evidence="4" id="KW-1185">Reference proteome</keyword>
<evidence type="ECO:0000313" key="4">
    <source>
        <dbReference type="Proteomes" id="UP000719766"/>
    </source>
</evidence>
<feature type="transmembrane region" description="Helical" evidence="2">
    <location>
        <begin position="287"/>
        <end position="310"/>
    </location>
</feature>
<keyword evidence="2" id="KW-0472">Membrane</keyword>
<protein>
    <submittedName>
        <fullName evidence="3">Uncharacterized protein</fullName>
    </submittedName>
</protein>
<dbReference type="GeneID" id="64593309"/>
<accession>A0A9P7DYI5</accession>
<gene>
    <name evidence="3" type="ORF">HD556DRAFT_1302815</name>
</gene>
<keyword evidence="2" id="KW-1133">Transmembrane helix</keyword>
<keyword evidence="2" id="KW-0812">Transmembrane</keyword>
<feature type="region of interest" description="Disordered" evidence="1">
    <location>
        <begin position="518"/>
        <end position="554"/>
    </location>
</feature>